<dbReference type="SUPFAM" id="SSF48403">
    <property type="entry name" value="Ankyrin repeat"/>
    <property type="match status" value="1"/>
</dbReference>
<dbReference type="OrthoDB" id="426293at2759"/>
<keyword evidence="6" id="KW-1185">Reference proteome</keyword>
<dbReference type="PANTHER" id="PTHR24198:SF165">
    <property type="entry name" value="ANKYRIN REPEAT-CONTAINING PROTEIN-RELATED"/>
    <property type="match status" value="1"/>
</dbReference>
<dbReference type="Pfam" id="PF00023">
    <property type="entry name" value="Ank"/>
    <property type="match status" value="1"/>
</dbReference>
<dbReference type="InterPro" id="IPR002110">
    <property type="entry name" value="Ankyrin_rpt"/>
</dbReference>
<organism evidence="5 6">
    <name type="scientific">Coniochaeta ligniaria NRRL 30616</name>
    <dbReference type="NCBI Taxonomy" id="1408157"/>
    <lineage>
        <taxon>Eukaryota</taxon>
        <taxon>Fungi</taxon>
        <taxon>Dikarya</taxon>
        <taxon>Ascomycota</taxon>
        <taxon>Pezizomycotina</taxon>
        <taxon>Sordariomycetes</taxon>
        <taxon>Sordariomycetidae</taxon>
        <taxon>Coniochaetales</taxon>
        <taxon>Coniochaetaceae</taxon>
        <taxon>Coniochaeta</taxon>
    </lineage>
</organism>
<dbReference type="STRING" id="1408157.A0A1J7IVZ2"/>
<evidence type="ECO:0000256" key="2">
    <source>
        <dbReference type="ARBA" id="ARBA00023043"/>
    </source>
</evidence>
<dbReference type="SMART" id="SM00248">
    <property type="entry name" value="ANK"/>
    <property type="match status" value="6"/>
</dbReference>
<gene>
    <name evidence="5" type="ORF">CONLIGDRAFT_641451</name>
</gene>
<proteinExistence type="predicted"/>
<dbReference type="EMBL" id="KV875095">
    <property type="protein sequence ID" value="OIW31662.1"/>
    <property type="molecule type" value="Genomic_DNA"/>
</dbReference>
<evidence type="ECO:0000256" key="3">
    <source>
        <dbReference type="PROSITE-ProRule" id="PRU00023"/>
    </source>
</evidence>
<dbReference type="PROSITE" id="PS50088">
    <property type="entry name" value="ANK_REPEAT"/>
    <property type="match status" value="3"/>
</dbReference>
<keyword evidence="1" id="KW-0677">Repeat</keyword>
<evidence type="ECO:0000313" key="5">
    <source>
        <dbReference type="EMBL" id="OIW31662.1"/>
    </source>
</evidence>
<dbReference type="InterPro" id="IPR036770">
    <property type="entry name" value="Ankyrin_rpt-contain_sf"/>
</dbReference>
<dbReference type="AlphaFoldDB" id="A0A1J7IVZ2"/>
<evidence type="ECO:0000256" key="1">
    <source>
        <dbReference type="ARBA" id="ARBA00022737"/>
    </source>
</evidence>
<evidence type="ECO:0000313" key="6">
    <source>
        <dbReference type="Proteomes" id="UP000182658"/>
    </source>
</evidence>
<keyword evidence="2 3" id="KW-0040">ANK repeat</keyword>
<feature type="repeat" description="ANK" evidence="3">
    <location>
        <begin position="275"/>
        <end position="303"/>
    </location>
</feature>
<evidence type="ECO:0000256" key="4">
    <source>
        <dbReference type="SAM" id="MobiDB-lite"/>
    </source>
</evidence>
<feature type="repeat" description="ANK" evidence="3">
    <location>
        <begin position="378"/>
        <end position="411"/>
    </location>
</feature>
<feature type="region of interest" description="Disordered" evidence="4">
    <location>
        <begin position="624"/>
        <end position="645"/>
    </location>
</feature>
<feature type="repeat" description="ANK" evidence="3">
    <location>
        <begin position="121"/>
        <end position="149"/>
    </location>
</feature>
<protein>
    <submittedName>
        <fullName evidence="5">Ankyrin</fullName>
    </submittedName>
</protein>
<reference evidence="5 6" key="1">
    <citation type="submission" date="2016-10" db="EMBL/GenBank/DDBJ databases">
        <title>Draft genome sequence of Coniochaeta ligniaria NRRL30616, a lignocellulolytic fungus for bioabatement of inhibitors in plant biomass hydrolysates.</title>
        <authorList>
            <consortium name="DOE Joint Genome Institute"/>
            <person name="Jimenez D.J."/>
            <person name="Hector R.E."/>
            <person name="Riley R."/>
            <person name="Sun H."/>
            <person name="Grigoriev I.V."/>
            <person name="Van Elsas J.D."/>
            <person name="Nichols N.N."/>
        </authorList>
    </citation>
    <scope>NUCLEOTIDE SEQUENCE [LARGE SCALE GENOMIC DNA]</scope>
    <source>
        <strain evidence="5 6">NRRL 30616</strain>
    </source>
</reference>
<sequence length="645" mass="71404">MSLASSTHHGSRSRLLRLPTELLFCIADVCTPASVLNLVCCNKYLHELLYGFFRRLGVTAYGGGAIPWAANRGDLEFLQLLHHHGGRIFQQWGLKDHGAMYEKRIPFESVPDPEPQHQFRDRVSPLHLATMRGHDHIVSWLIDAGADVNDPCMWRGDLDNALSLAFTAAHDSTAKILIEKGAAIVTTATAGDYTMPTLELAISSSALEATKLLLTLESCLIDEPDTEYTNPLGRVLLCCQENRSYDYVDMDFLRLLLTAGASLTMAIETRQIFLPLHCAVLEGSCEAALLLLDAGADPKSESAGYQPLHCAFNPSRYHPESAYSEPRWRSWQSSRAKFVKALLAAGADPNARAYPLAEDLRSPVYPWNPDDASRPPTAGVTPLMYAAANGTCLESMETLIGCGADVNAIDECSQNALHWALHPIYEPLDDAEDISDKMTPSKRWDKAVGELQVTKVCELLLENGCNPAQKNSRGQCAIELLSNWENPTEILWVFLDHMSEDWVRECAGALVEICIQTEDFDAISMIEDSGWLHGGTSISASALLACCRDFPVTNRFADEVLRYFSWMIRFAERHGLIHSSEAEEHLGPRGELRDYLLAEEAKAVQFIKEYPHLFPNLFPTVEQPEEPELKAEAGGVESASSTEVL</sequence>
<dbReference type="Gene3D" id="1.25.40.20">
    <property type="entry name" value="Ankyrin repeat-containing domain"/>
    <property type="match status" value="3"/>
</dbReference>
<dbReference type="Proteomes" id="UP000182658">
    <property type="component" value="Unassembled WGS sequence"/>
</dbReference>
<dbReference type="InParanoid" id="A0A1J7IVZ2"/>
<dbReference type="PROSITE" id="PS50297">
    <property type="entry name" value="ANK_REP_REGION"/>
    <property type="match status" value="2"/>
</dbReference>
<dbReference type="Pfam" id="PF12796">
    <property type="entry name" value="Ank_2"/>
    <property type="match status" value="1"/>
</dbReference>
<name>A0A1J7IVZ2_9PEZI</name>
<dbReference type="PANTHER" id="PTHR24198">
    <property type="entry name" value="ANKYRIN REPEAT AND PROTEIN KINASE DOMAIN-CONTAINING PROTEIN"/>
    <property type="match status" value="1"/>
</dbReference>
<accession>A0A1J7IVZ2</accession>